<keyword evidence="2" id="KW-1133">Transmembrane helix</keyword>
<accession>A0A409XX10</accession>
<dbReference type="Proteomes" id="UP000283269">
    <property type="component" value="Unassembled WGS sequence"/>
</dbReference>
<evidence type="ECO:0000313" key="3">
    <source>
        <dbReference type="EMBL" id="PPQ95302.1"/>
    </source>
</evidence>
<dbReference type="STRING" id="93625.A0A409XX10"/>
<name>A0A409XX10_PSICY</name>
<protein>
    <submittedName>
        <fullName evidence="3">Uncharacterized protein</fullName>
    </submittedName>
</protein>
<feature type="transmembrane region" description="Helical" evidence="2">
    <location>
        <begin position="116"/>
        <end position="135"/>
    </location>
</feature>
<feature type="transmembrane region" description="Helical" evidence="2">
    <location>
        <begin position="38"/>
        <end position="56"/>
    </location>
</feature>
<feature type="transmembrane region" description="Helical" evidence="2">
    <location>
        <begin position="438"/>
        <end position="461"/>
    </location>
</feature>
<keyword evidence="2" id="KW-0812">Transmembrane</keyword>
<evidence type="ECO:0000256" key="1">
    <source>
        <dbReference type="SAM" id="MobiDB-lite"/>
    </source>
</evidence>
<proteinExistence type="predicted"/>
<evidence type="ECO:0000256" key="2">
    <source>
        <dbReference type="SAM" id="Phobius"/>
    </source>
</evidence>
<dbReference type="PANTHER" id="PTHR35043:SF7">
    <property type="entry name" value="TRANSCRIPTION FACTOR DOMAIN-CONTAINING PROTEIN"/>
    <property type="match status" value="1"/>
</dbReference>
<feature type="transmembrane region" description="Helical" evidence="2">
    <location>
        <begin position="407"/>
        <end position="426"/>
    </location>
</feature>
<feature type="transmembrane region" description="Helical" evidence="2">
    <location>
        <begin position="77"/>
        <end position="96"/>
    </location>
</feature>
<keyword evidence="4" id="KW-1185">Reference proteome</keyword>
<reference evidence="3 4" key="1">
    <citation type="journal article" date="2018" name="Evol. Lett.">
        <title>Horizontal gene cluster transfer increased hallucinogenic mushroom diversity.</title>
        <authorList>
            <person name="Reynolds H.T."/>
            <person name="Vijayakumar V."/>
            <person name="Gluck-Thaler E."/>
            <person name="Korotkin H.B."/>
            <person name="Matheny P.B."/>
            <person name="Slot J.C."/>
        </authorList>
    </citation>
    <scope>NUCLEOTIDE SEQUENCE [LARGE SCALE GENOMIC DNA]</scope>
    <source>
        <strain evidence="3 4">2631</strain>
    </source>
</reference>
<dbReference type="AlphaFoldDB" id="A0A409XX10"/>
<dbReference type="EMBL" id="NHYD01000050">
    <property type="protein sequence ID" value="PPQ95302.1"/>
    <property type="molecule type" value="Genomic_DNA"/>
</dbReference>
<dbReference type="PANTHER" id="PTHR35043">
    <property type="entry name" value="TRANSCRIPTION FACTOR DOMAIN-CONTAINING PROTEIN"/>
    <property type="match status" value="1"/>
</dbReference>
<feature type="region of interest" description="Disordered" evidence="1">
    <location>
        <begin position="239"/>
        <end position="262"/>
    </location>
</feature>
<sequence>MALVTLCTAYAAHVHSYYPRDTLASTQFSDDSQFTDRSIWNIVWSCFATIFACTWISVHQNIPAPNDSAIRIFGRRLAIMFNLLIAPEMVIVWTTRQSLAASAIVKRHKAKGWTKAHAFFLIMGGFSLYQDGVLLRTLEAHEMEKLEEEGKIEWPTITEAEIKDKSKGDFFSKGVVVMQTTWFIIQCIVRGSKRMVLTELEVVTLAFAALTMIIYALWWHKPLDVQVSVPVHLKKGCSADPDPIPEEEKIKTTSPPVAPVGEDDNIQTSLLEAVERPETPVAVAVDVVTHPQSSLLLSETPITLDVDVEAQDTSERSPLASPEPMLDPPVSRPYHDPSLSLPQQFRVYLRVKREELGLIGSIVYVFTIRPGIMFFGAFYDMMFCTTLEGRRYRVPTFYAPAVEEDSMSIVLAIFVAIVFGGLHCIAWSFEFPTVIEKWAWRVSAVLVSGLPLSISFFSVVADSMSSSDGDGNDDGKEYSSTLVEFIDNTVIVIAFLSTLLYIAARGVLLILPLVGLRALPAGAYIDLNWTAYLPHV</sequence>
<evidence type="ECO:0000313" key="4">
    <source>
        <dbReference type="Proteomes" id="UP000283269"/>
    </source>
</evidence>
<feature type="transmembrane region" description="Helical" evidence="2">
    <location>
        <begin position="195"/>
        <end position="218"/>
    </location>
</feature>
<dbReference type="OrthoDB" id="9451547at2759"/>
<comment type="caution">
    <text evidence="3">The sequence shown here is derived from an EMBL/GenBank/DDBJ whole genome shotgun (WGS) entry which is preliminary data.</text>
</comment>
<feature type="transmembrane region" description="Helical" evidence="2">
    <location>
        <begin position="490"/>
        <end position="511"/>
    </location>
</feature>
<dbReference type="InParanoid" id="A0A409XX10"/>
<keyword evidence="2" id="KW-0472">Membrane</keyword>
<gene>
    <name evidence="3" type="ORF">CVT25_001033</name>
</gene>
<organism evidence="3 4">
    <name type="scientific">Psilocybe cyanescens</name>
    <dbReference type="NCBI Taxonomy" id="93625"/>
    <lineage>
        <taxon>Eukaryota</taxon>
        <taxon>Fungi</taxon>
        <taxon>Dikarya</taxon>
        <taxon>Basidiomycota</taxon>
        <taxon>Agaricomycotina</taxon>
        <taxon>Agaricomycetes</taxon>
        <taxon>Agaricomycetidae</taxon>
        <taxon>Agaricales</taxon>
        <taxon>Agaricineae</taxon>
        <taxon>Strophariaceae</taxon>
        <taxon>Psilocybe</taxon>
    </lineage>
</organism>
<feature type="transmembrane region" description="Helical" evidence="2">
    <location>
        <begin position="356"/>
        <end position="379"/>
    </location>
</feature>